<feature type="region of interest" description="Disordered" evidence="1">
    <location>
        <begin position="60"/>
        <end position="88"/>
    </location>
</feature>
<protein>
    <submittedName>
        <fullName evidence="2">E4</fullName>
    </submittedName>
</protein>
<name>A0A2D2ALE0_9PAPI</name>
<dbReference type="Proteomes" id="UP000289463">
    <property type="component" value="Segment"/>
</dbReference>
<evidence type="ECO:0000256" key="1">
    <source>
        <dbReference type="SAM" id="MobiDB-lite"/>
    </source>
</evidence>
<feature type="region of interest" description="Disordered" evidence="1">
    <location>
        <begin position="103"/>
        <end position="137"/>
    </location>
</feature>
<reference evidence="3" key="1">
    <citation type="submission" date="2017-08" db="EMBL/GenBank/DDBJ databases">
        <title>HPV diversity in WHIM patients.</title>
        <authorList>
            <person name="Pastrana D.V."/>
            <person name="Peretti A."/>
            <person name="Welch N.L."/>
            <person name="Borgogna C."/>
            <person name="Badolato R."/>
            <person name="Gariglio M."/>
            <person name="FitzGerald P.C."/>
            <person name="McIntosh C.E."/>
            <person name="Van Doorslaer K."/>
            <person name="McBride A."/>
            <person name="Bliskovsky V."/>
            <person name="Velez D."/>
            <person name="Cho E."/>
            <person name="Brownell I."/>
            <person name="Liu J.S."/>
            <person name="Gonzalez C.M."/>
            <person name="Maldarelli F."/>
            <person name="Lisco A."/>
            <person name="Androphy E.J."/>
            <person name="Uldrick T.S."/>
            <person name="Yarchoan R."/>
            <person name="Dvoretzky I."/>
            <person name="Holland S.M."/>
            <person name="Freeman A.F."/>
            <person name="Murphy P.M."/>
            <person name="McDermott D.H."/>
            <person name="Buck C.B."/>
        </authorList>
    </citation>
    <scope>NUCLEOTIDE SEQUENCE [LARGE SCALE GENOMIC DNA]</scope>
</reference>
<gene>
    <name evidence="2" type="primary">E4</name>
</gene>
<organism evidence="2 3">
    <name type="scientific">Gammapapillomavirus 7</name>
    <dbReference type="NCBI Taxonomy" id="1175849"/>
    <lineage>
        <taxon>Viruses</taxon>
        <taxon>Monodnaviria</taxon>
        <taxon>Shotokuvirae</taxon>
        <taxon>Cossaviricota</taxon>
        <taxon>Papovaviricetes</taxon>
        <taxon>Zurhausenvirales</taxon>
        <taxon>Papillomaviridae</taxon>
        <taxon>Firstpapillomavirinae</taxon>
        <taxon>Gammapapillomavirus</taxon>
    </lineage>
</organism>
<dbReference type="EMBL" id="MF588698">
    <property type="protein sequence ID" value="ATQ38230.1"/>
    <property type="molecule type" value="Genomic_DNA"/>
</dbReference>
<proteinExistence type="predicted"/>
<accession>A0A2D2ALE0</accession>
<evidence type="ECO:0000313" key="3">
    <source>
        <dbReference type="Proteomes" id="UP000289463"/>
    </source>
</evidence>
<sequence length="171" mass="19691">MKVYFIIQWIMKKYIMYSLIKMLQGLAGLDCGLLNIKTVKFPLLLSPAQVATLLVQPATPTSLRAPGRAPTPWDRKKKDDVENPPLVPRDVLDRVRRKATGTTIRRRLEDEFTDGDDEKENRPPGEENNEGPPQTHMSQLLTQWGHDIDRLKERVIRDLDDYKLKLGIPTY</sequence>
<evidence type="ECO:0000313" key="2">
    <source>
        <dbReference type="EMBL" id="ATQ38230.1"/>
    </source>
</evidence>